<evidence type="ECO:0000256" key="4">
    <source>
        <dbReference type="ARBA" id="ARBA00022475"/>
    </source>
</evidence>
<evidence type="ECO:0000256" key="7">
    <source>
        <dbReference type="ARBA" id="ARBA00023136"/>
    </source>
</evidence>
<organism evidence="10 11">
    <name type="scientific">Porticoccus litoralis</name>
    <dbReference type="NCBI Taxonomy" id="434086"/>
    <lineage>
        <taxon>Bacteria</taxon>
        <taxon>Pseudomonadati</taxon>
        <taxon>Pseudomonadota</taxon>
        <taxon>Gammaproteobacteria</taxon>
        <taxon>Cellvibrionales</taxon>
        <taxon>Porticoccaceae</taxon>
        <taxon>Porticoccus</taxon>
    </lineage>
</organism>
<dbReference type="InterPro" id="IPR003439">
    <property type="entry name" value="ABC_transporter-like_ATP-bd"/>
</dbReference>
<comment type="subcellular location">
    <subcellularLocation>
        <location evidence="1">Cell membrane</location>
        <topology evidence="1">Peripheral membrane protein</topology>
    </subcellularLocation>
</comment>
<dbReference type="InterPro" id="IPR005890">
    <property type="entry name" value="NO3_transporter_ATP-bd-like"/>
</dbReference>
<dbReference type="Pfam" id="PF00005">
    <property type="entry name" value="ABC_tran"/>
    <property type="match status" value="1"/>
</dbReference>
<protein>
    <submittedName>
        <fullName evidence="10">ABC transporter ATP-binding protein</fullName>
    </submittedName>
</protein>
<dbReference type="Gene3D" id="3.40.50.300">
    <property type="entry name" value="P-loop containing nucleotide triphosphate hydrolases"/>
    <property type="match status" value="1"/>
</dbReference>
<dbReference type="NCBIfam" id="TIGR01184">
    <property type="entry name" value="ntrCD"/>
    <property type="match status" value="1"/>
</dbReference>
<dbReference type="GO" id="GO:0005886">
    <property type="term" value="C:plasma membrane"/>
    <property type="evidence" value="ECO:0007669"/>
    <property type="project" value="UniProtKB-SubCell"/>
</dbReference>
<evidence type="ECO:0000256" key="2">
    <source>
        <dbReference type="ARBA" id="ARBA00005417"/>
    </source>
</evidence>
<evidence type="ECO:0000256" key="5">
    <source>
        <dbReference type="ARBA" id="ARBA00022741"/>
    </source>
</evidence>
<accession>A0AAW8B2M6</accession>
<dbReference type="AlphaFoldDB" id="A0AAW8B2M6"/>
<dbReference type="Proteomes" id="UP001178354">
    <property type="component" value="Unassembled WGS sequence"/>
</dbReference>
<comment type="similarity">
    <text evidence="2">Belongs to the ABC transporter superfamily.</text>
</comment>
<dbReference type="PROSITE" id="PS00211">
    <property type="entry name" value="ABC_TRANSPORTER_1"/>
    <property type="match status" value="1"/>
</dbReference>
<feature type="domain" description="ABC transporter" evidence="9">
    <location>
        <begin position="6"/>
        <end position="239"/>
    </location>
</feature>
<reference evidence="10" key="1">
    <citation type="journal article" date="2010" name="Int. J. Syst. Evol. Microbiol.">
        <title>Porticoccus litoralis gen. nov., sp. nov., a gammaproteobacterium isolated from the Yellow Sea.</title>
        <authorList>
            <person name="Oh H.M."/>
            <person name="Kim H."/>
            <person name="Kim K.M."/>
            <person name="Min G.S."/>
            <person name="Cho J.C."/>
        </authorList>
    </citation>
    <scope>NUCLEOTIDE SEQUENCE</scope>
    <source>
        <strain evidence="10">DSM 25064</strain>
    </source>
</reference>
<dbReference type="PROSITE" id="PS50893">
    <property type="entry name" value="ABC_TRANSPORTER_2"/>
    <property type="match status" value="1"/>
</dbReference>
<keyword evidence="6 10" id="KW-0067">ATP-binding</keyword>
<evidence type="ECO:0000256" key="6">
    <source>
        <dbReference type="ARBA" id="ARBA00022840"/>
    </source>
</evidence>
<evidence type="ECO:0000259" key="9">
    <source>
        <dbReference type="PROSITE" id="PS50893"/>
    </source>
</evidence>
<dbReference type="InterPro" id="IPR017871">
    <property type="entry name" value="ABC_transporter-like_CS"/>
</dbReference>
<dbReference type="RefSeq" id="WP_305169807.1">
    <property type="nucleotide sequence ID" value="NZ_JAUUUU010000002.1"/>
</dbReference>
<keyword evidence="11" id="KW-1185">Reference proteome</keyword>
<dbReference type="InterPro" id="IPR050166">
    <property type="entry name" value="ABC_transporter_ATP-bind"/>
</dbReference>
<evidence type="ECO:0000313" key="10">
    <source>
        <dbReference type="EMBL" id="MDP1520240.1"/>
    </source>
</evidence>
<dbReference type="GO" id="GO:0016887">
    <property type="term" value="F:ATP hydrolysis activity"/>
    <property type="evidence" value="ECO:0007669"/>
    <property type="project" value="InterPro"/>
</dbReference>
<dbReference type="SUPFAM" id="SSF52540">
    <property type="entry name" value="P-loop containing nucleoside triphosphate hydrolases"/>
    <property type="match status" value="1"/>
</dbReference>
<evidence type="ECO:0000256" key="1">
    <source>
        <dbReference type="ARBA" id="ARBA00004202"/>
    </source>
</evidence>
<keyword evidence="3" id="KW-0813">Transport</keyword>
<dbReference type="EMBL" id="JAUUUU010000002">
    <property type="protein sequence ID" value="MDP1520240.1"/>
    <property type="molecule type" value="Genomic_DNA"/>
</dbReference>
<dbReference type="GO" id="GO:0005524">
    <property type="term" value="F:ATP binding"/>
    <property type="evidence" value="ECO:0007669"/>
    <property type="project" value="UniProtKB-KW"/>
</dbReference>
<sequence length="297" mass="32233">MSSHFVSVEGLSKVYPSKARDLIVFEDVNIGIDKGEFVCIIGHSGCGKSTILNVMAGLEIPSSGTVIMDGKEATGPSLDRGVVFQNYSLLPWLTALQNVSFGVKARWPQWSRSEVEAHSSRFLSMVGLSKSLHQKPSELSGGMRQRVSIARAFATSPKLLLLDEPFGALDALTRGMIQDELIKIWSETQQTVFMITHDVDEAILLADRVLLMTNGPSAHVAESVKISLPRPRDRGTIIDDPGYYKIRNYLVNFLVKRSGELSGSNGGGGGSTRQVDPANEGNSSDEQPQPAAYRAAI</sequence>
<dbReference type="GO" id="GO:0015112">
    <property type="term" value="F:nitrate transmembrane transporter activity"/>
    <property type="evidence" value="ECO:0007669"/>
    <property type="project" value="InterPro"/>
</dbReference>
<evidence type="ECO:0000256" key="3">
    <source>
        <dbReference type="ARBA" id="ARBA00022448"/>
    </source>
</evidence>
<name>A0AAW8B2M6_9GAMM</name>
<gene>
    <name evidence="10" type="ORF">Q8A57_04585</name>
</gene>
<evidence type="ECO:0000256" key="8">
    <source>
        <dbReference type="SAM" id="MobiDB-lite"/>
    </source>
</evidence>
<dbReference type="InterPro" id="IPR027417">
    <property type="entry name" value="P-loop_NTPase"/>
</dbReference>
<comment type="caution">
    <text evidence="10">The sequence shown here is derived from an EMBL/GenBank/DDBJ whole genome shotgun (WGS) entry which is preliminary data.</text>
</comment>
<dbReference type="SMART" id="SM00382">
    <property type="entry name" value="AAA"/>
    <property type="match status" value="1"/>
</dbReference>
<dbReference type="InterPro" id="IPR003593">
    <property type="entry name" value="AAA+_ATPase"/>
</dbReference>
<dbReference type="PANTHER" id="PTHR42788">
    <property type="entry name" value="TAURINE IMPORT ATP-BINDING PROTEIN-RELATED"/>
    <property type="match status" value="1"/>
</dbReference>
<evidence type="ECO:0000313" key="11">
    <source>
        <dbReference type="Proteomes" id="UP001178354"/>
    </source>
</evidence>
<keyword evidence="5" id="KW-0547">Nucleotide-binding</keyword>
<reference evidence="10" key="2">
    <citation type="submission" date="2023-08" db="EMBL/GenBank/DDBJ databases">
        <authorList>
            <person name="Luo J."/>
        </authorList>
    </citation>
    <scope>NUCLEOTIDE SEQUENCE</scope>
    <source>
        <strain evidence="10">DSM 25064</strain>
    </source>
</reference>
<dbReference type="CDD" id="cd03293">
    <property type="entry name" value="ABC_NrtD_SsuB_transporters"/>
    <property type="match status" value="1"/>
</dbReference>
<feature type="region of interest" description="Disordered" evidence="8">
    <location>
        <begin position="262"/>
        <end position="297"/>
    </location>
</feature>
<proteinExistence type="inferred from homology"/>
<keyword evidence="4" id="KW-1003">Cell membrane</keyword>
<keyword evidence="7" id="KW-0472">Membrane</keyword>
<dbReference type="PANTHER" id="PTHR42788:SF7">
    <property type="entry name" value="NITRATE ABC TRANSPORTER ATP-BINDING PROTEIN"/>
    <property type="match status" value="1"/>
</dbReference>